<feature type="compositionally biased region" description="Low complexity" evidence="1">
    <location>
        <begin position="1"/>
        <end position="20"/>
    </location>
</feature>
<protein>
    <recommendedName>
        <fullName evidence="5">DUF4173 domain-containing protein</fullName>
    </recommendedName>
</protein>
<feature type="transmembrane region" description="Helical" evidence="2">
    <location>
        <begin position="311"/>
        <end position="335"/>
    </location>
</feature>
<feature type="transmembrane region" description="Helical" evidence="2">
    <location>
        <begin position="539"/>
        <end position="558"/>
    </location>
</feature>
<feature type="transmembrane region" description="Helical" evidence="2">
    <location>
        <begin position="474"/>
        <end position="492"/>
    </location>
</feature>
<feature type="transmembrane region" description="Helical" evidence="2">
    <location>
        <begin position="256"/>
        <end position="274"/>
    </location>
</feature>
<dbReference type="Pfam" id="PF13687">
    <property type="entry name" value="DUF4153"/>
    <property type="match status" value="1"/>
</dbReference>
<keyword evidence="2" id="KW-1133">Transmembrane helix</keyword>
<accession>A0A919VS93</accession>
<feature type="transmembrane region" description="Helical" evidence="2">
    <location>
        <begin position="176"/>
        <end position="196"/>
    </location>
</feature>
<dbReference type="InterPro" id="IPR025291">
    <property type="entry name" value="DUF4153"/>
</dbReference>
<feature type="compositionally biased region" description="Pro residues" evidence="1">
    <location>
        <begin position="121"/>
        <end position="142"/>
    </location>
</feature>
<dbReference type="EMBL" id="BOQL01000065">
    <property type="protein sequence ID" value="GIM76914.1"/>
    <property type="molecule type" value="Genomic_DNA"/>
</dbReference>
<reference evidence="3" key="1">
    <citation type="submission" date="2021-03" db="EMBL/GenBank/DDBJ databases">
        <title>Whole genome shotgun sequence of Actinoplanes auranticolor NBRC 12245.</title>
        <authorList>
            <person name="Komaki H."/>
            <person name="Tamura T."/>
        </authorList>
    </citation>
    <scope>NUCLEOTIDE SEQUENCE</scope>
    <source>
        <strain evidence="3">NBRC 12245</strain>
    </source>
</reference>
<keyword evidence="2" id="KW-0472">Membrane</keyword>
<feature type="transmembrane region" description="Helical" evidence="2">
    <location>
        <begin position="232"/>
        <end position="250"/>
    </location>
</feature>
<feature type="transmembrane region" description="Helical" evidence="2">
    <location>
        <begin position="356"/>
        <end position="379"/>
    </location>
</feature>
<keyword evidence="4" id="KW-1185">Reference proteome</keyword>
<comment type="caution">
    <text evidence="3">The sequence shown here is derived from an EMBL/GenBank/DDBJ whole genome shotgun (WGS) entry which is preliminary data.</text>
</comment>
<evidence type="ECO:0000256" key="2">
    <source>
        <dbReference type="SAM" id="Phobius"/>
    </source>
</evidence>
<feature type="transmembrane region" description="Helical" evidence="2">
    <location>
        <begin position="443"/>
        <end position="462"/>
    </location>
</feature>
<evidence type="ECO:0000313" key="4">
    <source>
        <dbReference type="Proteomes" id="UP000681340"/>
    </source>
</evidence>
<name>A0A919VS93_9ACTN</name>
<feature type="transmembrane region" description="Helical" evidence="2">
    <location>
        <begin position="281"/>
        <end position="299"/>
    </location>
</feature>
<dbReference type="Proteomes" id="UP000681340">
    <property type="component" value="Unassembled WGS sequence"/>
</dbReference>
<feature type="transmembrane region" description="Helical" evidence="2">
    <location>
        <begin position="512"/>
        <end position="533"/>
    </location>
</feature>
<feature type="transmembrane region" description="Helical" evidence="2">
    <location>
        <begin position="202"/>
        <end position="220"/>
    </location>
</feature>
<keyword evidence="2" id="KW-0812">Transmembrane</keyword>
<dbReference type="AlphaFoldDB" id="A0A919VS93"/>
<dbReference type="RefSeq" id="WP_212993168.1">
    <property type="nucleotide sequence ID" value="NZ_BAABEA010000009.1"/>
</dbReference>
<sequence length="660" mass="69589">MADQPPKQPDPATAAKAAAANPPPAPQLLVMPPTEAIPSLVWPGAEGEAAWAIPVLVPPGTRGYAIFVPMVPAEPAARAAGEPAGRSGKPAATPAVTAPAVTAPAVTAQAATAPAAAQSPAPAPPALPPAKAMPPAPQPPQVPVAQYPARPFGTYERPPTAWQTFRKKHWPGPKKAQGWAVPAGVLAGALGFLIFLPLNRVGIGWFLGWLALTLGVAFAVRKSAELPRGERLLRSGWAVAALALLLIPAFRNAWWLVTFSVLGAIGCTALAIVGGRRLRSILFSLVAAPYAALAGIPWVRSHLKAGRNPGIARRILFSIALTAVVLLVFGALLSSADVAFSQLLDGAVPDLRLSSIFLWIFLAAAGGLLAVSGIYTLAAPPATSSLDTEGRGRFGLIEWAPAGAALVLLFGGFVAVQFTVLFGGSRHVLETAGLSYSQYARSGFWQLVAVTLLSLALIASLARWAKRDQAVERVLLRVLLGLLCALSVIIVASALSRMWEYQRVYSFTGERIFVMASELLLGVIFVLIAVAGLKWQGRWVPGATVGLAVLMLLGLAALDPEGYVAGRNAARYEGSGKIDAWYLRALSADATPALTELPDPVRRCTLSWIAEDLEEPDPWYAWNLGRQRAREALAELGPAAIGSQQDCRAADQFDLPKTRR</sequence>
<feature type="transmembrane region" description="Helical" evidence="2">
    <location>
        <begin position="399"/>
        <end position="422"/>
    </location>
</feature>
<evidence type="ECO:0000313" key="3">
    <source>
        <dbReference type="EMBL" id="GIM76914.1"/>
    </source>
</evidence>
<proteinExistence type="predicted"/>
<evidence type="ECO:0000256" key="1">
    <source>
        <dbReference type="SAM" id="MobiDB-lite"/>
    </source>
</evidence>
<gene>
    <name evidence="3" type="ORF">Aau02nite_73240</name>
</gene>
<feature type="region of interest" description="Disordered" evidence="1">
    <location>
        <begin position="1"/>
        <end position="30"/>
    </location>
</feature>
<feature type="region of interest" description="Disordered" evidence="1">
    <location>
        <begin position="112"/>
        <end position="144"/>
    </location>
</feature>
<organism evidence="3 4">
    <name type="scientific">Actinoplanes auranticolor</name>
    <dbReference type="NCBI Taxonomy" id="47988"/>
    <lineage>
        <taxon>Bacteria</taxon>
        <taxon>Bacillati</taxon>
        <taxon>Actinomycetota</taxon>
        <taxon>Actinomycetes</taxon>
        <taxon>Micromonosporales</taxon>
        <taxon>Micromonosporaceae</taxon>
        <taxon>Actinoplanes</taxon>
    </lineage>
</organism>
<evidence type="ECO:0008006" key="5">
    <source>
        <dbReference type="Google" id="ProtNLM"/>
    </source>
</evidence>